<feature type="region of interest" description="Disordered" evidence="12">
    <location>
        <begin position="144"/>
        <end position="202"/>
    </location>
</feature>
<feature type="region of interest" description="Disordered" evidence="12">
    <location>
        <begin position="412"/>
        <end position="436"/>
    </location>
</feature>
<comment type="subcellular location">
    <subcellularLocation>
        <location evidence="1">Membrane</location>
        <topology evidence="1">Multi-pass membrane protein</topology>
    </subcellularLocation>
</comment>
<sequence length="540" mass="58742">MPPGPKGADGAGGSAHVHSINPTMRVMALVIPGFLTLSVAYVLYAVADYVLMKQYYNLFDKRDVAIGLVVTYSIIAALMVLTYIRLFITIQTNPGVVALGPESARDFYNIKRKAAAASAANVAPRARGDMAAAWDDLRASFGGKRGTTANNQTGNSTANKAAALGSDNDNVDLEAGRTNANTAPNGGIGSSYEGTNAPAGRDPRLDPDSPGLENFYTRDVFECTADGRPIWCSPCGAWKPDRAHHCSEIGRCVRKMDHFCPWVGGIVSETTFKFFVQFTFYASLLCALTIGTCASALSERKKRDLGSDGRTIAALALAAVLGMFSFAMFLTCFNFVLRNLTTVESHQLKDRVKMMAVRVQQGSAPVVGRYNVVTYPLPKDPELLRYGLTYHSPQTGGVVLPKSQATTEPSFTHVNATSAPGATTTQPEDSEGPDPFKINREARAARRQAREARDARDLLAFRSFAIISVPKGMHVWNLGIGGNWVSVMGSNPFDWLLPFRHSPCCSHDSTKSFYKVNPKFLQYCKTLDLPPCQEMEQVRH</sequence>
<keyword evidence="4 11" id="KW-1133">Transmembrane helix</keyword>
<dbReference type="PROSITE" id="PS50216">
    <property type="entry name" value="DHHC"/>
    <property type="match status" value="1"/>
</dbReference>
<feature type="compositionally biased region" description="Polar residues" evidence="12">
    <location>
        <begin position="147"/>
        <end position="159"/>
    </location>
</feature>
<dbReference type="PANTHER" id="PTHR22883">
    <property type="entry name" value="ZINC FINGER DHHC DOMAIN CONTAINING PROTEIN"/>
    <property type="match status" value="1"/>
</dbReference>
<keyword evidence="8 11" id="KW-0012">Acyltransferase</keyword>
<evidence type="ECO:0000256" key="11">
    <source>
        <dbReference type="RuleBase" id="RU079119"/>
    </source>
</evidence>
<evidence type="ECO:0000256" key="4">
    <source>
        <dbReference type="ARBA" id="ARBA00022989"/>
    </source>
</evidence>
<evidence type="ECO:0000256" key="2">
    <source>
        <dbReference type="ARBA" id="ARBA00022679"/>
    </source>
</evidence>
<evidence type="ECO:0000313" key="15">
    <source>
        <dbReference type="Proteomes" id="UP001583186"/>
    </source>
</evidence>
<evidence type="ECO:0000256" key="10">
    <source>
        <dbReference type="ARBA" id="ARBA00048048"/>
    </source>
</evidence>
<name>A0ABR3YIU1_9PEZI</name>
<feature type="compositionally biased region" description="Polar residues" evidence="12">
    <location>
        <begin position="412"/>
        <end position="427"/>
    </location>
</feature>
<keyword evidence="5 11" id="KW-0472">Membrane</keyword>
<feature type="transmembrane region" description="Helical" evidence="11">
    <location>
        <begin position="311"/>
        <end position="337"/>
    </location>
</feature>
<dbReference type="PANTHER" id="PTHR22883:SF23">
    <property type="entry name" value="PALMITOYLTRANSFERASE ZDHHC6"/>
    <property type="match status" value="1"/>
</dbReference>
<keyword evidence="3 11" id="KW-0812">Transmembrane</keyword>
<dbReference type="EC" id="2.3.1.225" evidence="11"/>
<organism evidence="14 15">
    <name type="scientific">Sporothrix stenoceras</name>
    <dbReference type="NCBI Taxonomy" id="5173"/>
    <lineage>
        <taxon>Eukaryota</taxon>
        <taxon>Fungi</taxon>
        <taxon>Dikarya</taxon>
        <taxon>Ascomycota</taxon>
        <taxon>Pezizomycotina</taxon>
        <taxon>Sordariomycetes</taxon>
        <taxon>Sordariomycetidae</taxon>
        <taxon>Ophiostomatales</taxon>
        <taxon>Ophiostomataceae</taxon>
        <taxon>Sporothrix</taxon>
    </lineage>
</organism>
<feature type="transmembrane region" description="Helical" evidence="11">
    <location>
        <begin position="64"/>
        <end position="84"/>
    </location>
</feature>
<evidence type="ECO:0000256" key="3">
    <source>
        <dbReference type="ARBA" id="ARBA00022692"/>
    </source>
</evidence>
<feature type="transmembrane region" description="Helical" evidence="11">
    <location>
        <begin position="278"/>
        <end position="299"/>
    </location>
</feature>
<evidence type="ECO:0000256" key="12">
    <source>
        <dbReference type="SAM" id="MobiDB-lite"/>
    </source>
</evidence>
<dbReference type="Proteomes" id="UP001583186">
    <property type="component" value="Unassembled WGS sequence"/>
</dbReference>
<evidence type="ECO:0000256" key="1">
    <source>
        <dbReference type="ARBA" id="ARBA00004141"/>
    </source>
</evidence>
<evidence type="ECO:0000313" key="14">
    <source>
        <dbReference type="EMBL" id="KAL1888074.1"/>
    </source>
</evidence>
<evidence type="ECO:0000259" key="13">
    <source>
        <dbReference type="Pfam" id="PF01529"/>
    </source>
</evidence>
<dbReference type="Pfam" id="PF01529">
    <property type="entry name" value="DHHC"/>
    <property type="match status" value="1"/>
</dbReference>
<protein>
    <recommendedName>
        <fullName evidence="11">Palmitoyltransferase</fullName>
        <ecNumber evidence="11">2.3.1.225</ecNumber>
    </recommendedName>
</protein>
<evidence type="ECO:0000256" key="6">
    <source>
        <dbReference type="ARBA" id="ARBA00023139"/>
    </source>
</evidence>
<evidence type="ECO:0000256" key="5">
    <source>
        <dbReference type="ARBA" id="ARBA00023136"/>
    </source>
</evidence>
<dbReference type="GO" id="GO:0019706">
    <property type="term" value="F:protein-cysteine S-palmitoyltransferase activity"/>
    <property type="evidence" value="ECO:0007669"/>
    <property type="project" value="UniProtKB-EC"/>
</dbReference>
<proteinExistence type="inferred from homology"/>
<dbReference type="InterPro" id="IPR039859">
    <property type="entry name" value="PFA4/ZDH16/20/ERF2-like"/>
</dbReference>
<comment type="similarity">
    <text evidence="9">Belongs to the DHHC palmitoyltransferase family. PFA5 subfamily.</text>
</comment>
<dbReference type="InterPro" id="IPR001594">
    <property type="entry name" value="Palmitoyltrfase_DHHC"/>
</dbReference>
<keyword evidence="15" id="KW-1185">Reference proteome</keyword>
<accession>A0ABR3YIU1</accession>
<keyword evidence="6" id="KW-0564">Palmitate</keyword>
<keyword evidence="2 11" id="KW-0808">Transferase</keyword>
<feature type="transmembrane region" description="Helical" evidence="11">
    <location>
        <begin position="26"/>
        <end position="52"/>
    </location>
</feature>
<evidence type="ECO:0000256" key="8">
    <source>
        <dbReference type="ARBA" id="ARBA00023315"/>
    </source>
</evidence>
<evidence type="ECO:0000256" key="7">
    <source>
        <dbReference type="ARBA" id="ARBA00023288"/>
    </source>
</evidence>
<evidence type="ECO:0000256" key="9">
    <source>
        <dbReference type="ARBA" id="ARBA00038298"/>
    </source>
</evidence>
<dbReference type="EMBL" id="JAWCUI010000101">
    <property type="protein sequence ID" value="KAL1888074.1"/>
    <property type="molecule type" value="Genomic_DNA"/>
</dbReference>
<comment type="catalytic activity">
    <reaction evidence="10 11">
        <text>L-cysteinyl-[protein] + hexadecanoyl-CoA = S-hexadecanoyl-L-cysteinyl-[protein] + CoA</text>
        <dbReference type="Rhea" id="RHEA:36683"/>
        <dbReference type="Rhea" id="RHEA-COMP:10131"/>
        <dbReference type="Rhea" id="RHEA-COMP:11032"/>
        <dbReference type="ChEBI" id="CHEBI:29950"/>
        <dbReference type="ChEBI" id="CHEBI:57287"/>
        <dbReference type="ChEBI" id="CHEBI:57379"/>
        <dbReference type="ChEBI" id="CHEBI:74151"/>
        <dbReference type="EC" id="2.3.1.225"/>
    </reaction>
</comment>
<gene>
    <name evidence="14" type="primary">pfa5</name>
    <name evidence="14" type="ORF">Sste5346_009811</name>
</gene>
<comment type="domain">
    <text evidence="11">The DHHC domain is required for palmitoyltransferase activity.</text>
</comment>
<comment type="caution">
    <text evidence="14">The sequence shown here is derived from an EMBL/GenBank/DDBJ whole genome shotgun (WGS) entry which is preliminary data.</text>
</comment>
<feature type="domain" description="Palmitoyltransferase DHHC" evidence="13">
    <location>
        <begin position="231"/>
        <end position="347"/>
    </location>
</feature>
<reference evidence="14 15" key="1">
    <citation type="journal article" date="2024" name="IMA Fungus">
        <title>IMA Genome - F19 : A genome assembly and annotation guide to empower mycologists, including annotated draft genome sequences of Ceratocystis pirilliformis, Diaporthe australafricana, Fusarium ophioides, Paecilomyces lecythidis, and Sporothrix stenoceras.</title>
        <authorList>
            <person name="Aylward J."/>
            <person name="Wilson A.M."/>
            <person name="Visagie C.M."/>
            <person name="Spraker J."/>
            <person name="Barnes I."/>
            <person name="Buitendag C."/>
            <person name="Ceriani C."/>
            <person name="Del Mar Angel L."/>
            <person name="du Plessis D."/>
            <person name="Fuchs T."/>
            <person name="Gasser K."/>
            <person name="Kramer D."/>
            <person name="Li W."/>
            <person name="Munsamy K."/>
            <person name="Piso A."/>
            <person name="Price J.L."/>
            <person name="Sonnekus B."/>
            <person name="Thomas C."/>
            <person name="van der Nest A."/>
            <person name="van Dijk A."/>
            <person name="van Heerden A."/>
            <person name="van Vuuren N."/>
            <person name="Yilmaz N."/>
            <person name="Duong T.A."/>
            <person name="van der Merwe N.A."/>
            <person name="Wingfield M.J."/>
            <person name="Wingfield B.D."/>
        </authorList>
    </citation>
    <scope>NUCLEOTIDE SEQUENCE [LARGE SCALE GENOMIC DNA]</scope>
    <source>
        <strain evidence="14 15">CMW 5346</strain>
    </source>
</reference>
<keyword evidence="7" id="KW-0449">Lipoprotein</keyword>